<feature type="domain" description="Isopropylmalate dehydrogenase-like" evidence="1">
    <location>
        <begin position="1"/>
        <end position="47"/>
    </location>
</feature>
<dbReference type="InterPro" id="IPR024084">
    <property type="entry name" value="IsoPropMal-DH-like_dom"/>
</dbReference>
<dbReference type="EMBL" id="UINC01211918">
    <property type="protein sequence ID" value="SVE36021.1"/>
    <property type="molecule type" value="Genomic_DNA"/>
</dbReference>
<reference evidence="2" key="1">
    <citation type="submission" date="2018-05" db="EMBL/GenBank/DDBJ databases">
        <authorList>
            <person name="Lanie J.A."/>
            <person name="Ng W.-L."/>
            <person name="Kazmierczak K.M."/>
            <person name="Andrzejewski T.M."/>
            <person name="Davidsen T.M."/>
            <person name="Wayne K.J."/>
            <person name="Tettelin H."/>
            <person name="Glass J.I."/>
            <person name="Rusch D."/>
            <person name="Podicherti R."/>
            <person name="Tsui H.-C.T."/>
            <person name="Winkler M.E."/>
        </authorList>
    </citation>
    <scope>NUCLEOTIDE SEQUENCE</scope>
</reference>
<dbReference type="SUPFAM" id="SSF53659">
    <property type="entry name" value="Isocitrate/Isopropylmalate dehydrogenase-like"/>
    <property type="match status" value="1"/>
</dbReference>
<dbReference type="AlphaFoldDB" id="A0A383CV36"/>
<name>A0A383CV36_9ZZZZ</name>
<evidence type="ECO:0000259" key="1">
    <source>
        <dbReference type="Pfam" id="PF00180"/>
    </source>
</evidence>
<proteinExistence type="predicted"/>
<protein>
    <recommendedName>
        <fullName evidence="1">Isopropylmalate dehydrogenase-like domain-containing protein</fullName>
    </recommendedName>
</protein>
<evidence type="ECO:0000313" key="2">
    <source>
        <dbReference type="EMBL" id="SVE36021.1"/>
    </source>
</evidence>
<organism evidence="2">
    <name type="scientific">marine metagenome</name>
    <dbReference type="NCBI Taxonomy" id="408172"/>
    <lineage>
        <taxon>unclassified sequences</taxon>
        <taxon>metagenomes</taxon>
        <taxon>ecological metagenomes</taxon>
    </lineage>
</organism>
<sequence>LRYSFDLPEDAELVEKAVSKLLDTGLRTDDIMGNGMTRVSTSTMGEALVTELDKLAV</sequence>
<gene>
    <name evidence="2" type="ORF">METZ01_LOCUS488875</name>
</gene>
<accession>A0A383CV36</accession>
<dbReference type="Pfam" id="PF00180">
    <property type="entry name" value="Iso_dh"/>
    <property type="match status" value="1"/>
</dbReference>
<feature type="non-terminal residue" evidence="2">
    <location>
        <position position="1"/>
    </location>
</feature>
<dbReference type="Gene3D" id="3.40.718.10">
    <property type="entry name" value="Isopropylmalate Dehydrogenase"/>
    <property type="match status" value="1"/>
</dbReference>